<dbReference type="RefSeq" id="WP_058892086.1">
    <property type="nucleotide sequence ID" value="NZ_LQBL01000031.1"/>
</dbReference>
<dbReference type="InterPro" id="IPR036237">
    <property type="entry name" value="Xyl_isomerase-like_sf"/>
</dbReference>
<dbReference type="Gene3D" id="3.20.20.150">
    <property type="entry name" value="Divalent-metal-dependent TIM barrel enzymes"/>
    <property type="match status" value="1"/>
</dbReference>
<dbReference type="EMBL" id="LQBL01000031">
    <property type="protein sequence ID" value="KUG51790.1"/>
    <property type="molecule type" value="Genomic_DNA"/>
</dbReference>
<name>A0A0W8I220_9MICO</name>
<dbReference type="PANTHER" id="PTHR12110:SF47">
    <property type="match status" value="1"/>
</dbReference>
<dbReference type="OrthoDB" id="3248123at2"/>
<gene>
    <name evidence="3" type="ORF">AVL62_07505</name>
</gene>
<accession>A0A0W8I220</accession>
<feature type="domain" description="Xylose isomerase-like TIM barrel" evidence="2">
    <location>
        <begin position="23"/>
        <end position="256"/>
    </location>
</feature>
<keyword evidence="4" id="KW-1185">Reference proteome</keyword>
<keyword evidence="1" id="KW-0119">Carbohydrate metabolism</keyword>
<sequence length="269" mass="29651">MTARIPVHLSTSSVYPENAAYAFDLAERLGYDGVEIMVWTDPVTQEAGALSALAALHELQIGAIHAPTLLLAQRLWGWEPWGKIERALDLAHDVQAQCVVVHPPFRWQRGYAEGFVEGVAQRQERWGIPIAVENMFPWRTGGSAMQAYLPGPDPRDYPYSDVTFDISHAATAGEDALDMVRDLGDRVRHVHLGDSFGSFRDEHLVPGRGDQRCREVLEHLVATGFPGVVSLEVGTRTMKTAEREAALAESLAFAREHLGQHDLPGARGV</sequence>
<dbReference type="InterPro" id="IPR050312">
    <property type="entry name" value="IolE/XylAMocC-like"/>
</dbReference>
<dbReference type="Proteomes" id="UP000054837">
    <property type="component" value="Unassembled WGS sequence"/>
</dbReference>
<organism evidence="3 4">
    <name type="scientific">Serinicoccus chungangensis</name>
    <dbReference type="NCBI Taxonomy" id="767452"/>
    <lineage>
        <taxon>Bacteria</taxon>
        <taxon>Bacillati</taxon>
        <taxon>Actinomycetota</taxon>
        <taxon>Actinomycetes</taxon>
        <taxon>Micrococcales</taxon>
        <taxon>Ornithinimicrobiaceae</taxon>
        <taxon>Serinicoccus</taxon>
    </lineage>
</organism>
<dbReference type="Pfam" id="PF01261">
    <property type="entry name" value="AP_endonuc_2"/>
    <property type="match status" value="1"/>
</dbReference>
<dbReference type="STRING" id="767452.AVL62_07505"/>
<dbReference type="SUPFAM" id="SSF51658">
    <property type="entry name" value="Xylose isomerase-like"/>
    <property type="match status" value="1"/>
</dbReference>
<protein>
    <recommendedName>
        <fullName evidence="2">Xylose isomerase-like TIM barrel domain-containing protein</fullName>
    </recommendedName>
</protein>
<reference evidence="3 4" key="1">
    <citation type="submission" date="2015-12" db="EMBL/GenBank/DDBJ databases">
        <title>Serinicoccus chungangenesis strain CD08_5 genome sequencing and assembly.</title>
        <authorList>
            <person name="Chander A.M."/>
            <person name="Kaur G."/>
            <person name="Nair G.R."/>
            <person name="Dhawan D.K."/>
            <person name="Kochhar R.K."/>
            <person name="Mayilraj S."/>
            <person name="Bhadada S.K."/>
        </authorList>
    </citation>
    <scope>NUCLEOTIDE SEQUENCE [LARGE SCALE GENOMIC DNA]</scope>
    <source>
        <strain evidence="3 4">CD08_5</strain>
    </source>
</reference>
<comment type="caution">
    <text evidence="3">The sequence shown here is derived from an EMBL/GenBank/DDBJ whole genome shotgun (WGS) entry which is preliminary data.</text>
</comment>
<dbReference type="InterPro" id="IPR013022">
    <property type="entry name" value="Xyl_isomerase-like_TIM-brl"/>
</dbReference>
<evidence type="ECO:0000313" key="3">
    <source>
        <dbReference type="EMBL" id="KUG51790.1"/>
    </source>
</evidence>
<proteinExistence type="predicted"/>
<dbReference type="AlphaFoldDB" id="A0A0W8I220"/>
<dbReference type="PANTHER" id="PTHR12110">
    <property type="entry name" value="HYDROXYPYRUVATE ISOMERASE"/>
    <property type="match status" value="1"/>
</dbReference>
<evidence type="ECO:0000313" key="4">
    <source>
        <dbReference type="Proteomes" id="UP000054837"/>
    </source>
</evidence>
<evidence type="ECO:0000259" key="2">
    <source>
        <dbReference type="Pfam" id="PF01261"/>
    </source>
</evidence>
<evidence type="ECO:0000256" key="1">
    <source>
        <dbReference type="ARBA" id="ARBA00023277"/>
    </source>
</evidence>